<dbReference type="EMBL" id="JAUSUO010000015">
    <property type="protein sequence ID" value="MDQ0345302.1"/>
    <property type="molecule type" value="Genomic_DNA"/>
</dbReference>
<proteinExistence type="predicted"/>
<keyword evidence="1" id="KW-0472">Membrane</keyword>
<gene>
    <name evidence="2" type="ORF">J2S14_004158</name>
</gene>
<sequence length="34" mass="3834">MYEDDPEPSEAAILYTKITSIIGIVFLTILIILH</sequence>
<keyword evidence="1" id="KW-0812">Transmembrane</keyword>
<keyword evidence="3" id="KW-1185">Reference proteome</keyword>
<name>A0ABU0DA42_9BACI</name>
<accession>A0ABU0DA42</accession>
<comment type="caution">
    <text evidence="2">The sequence shown here is derived from an EMBL/GenBank/DDBJ whole genome shotgun (WGS) entry which is preliminary data.</text>
</comment>
<evidence type="ECO:0000313" key="3">
    <source>
        <dbReference type="Proteomes" id="UP001232343"/>
    </source>
</evidence>
<protein>
    <submittedName>
        <fullName evidence="2">Uncharacterized protein</fullName>
    </submittedName>
</protein>
<dbReference type="Proteomes" id="UP001232343">
    <property type="component" value="Unassembled WGS sequence"/>
</dbReference>
<evidence type="ECO:0000256" key="1">
    <source>
        <dbReference type="SAM" id="Phobius"/>
    </source>
</evidence>
<organism evidence="2 3">
    <name type="scientific">Lederbergia wuyishanensis</name>
    <dbReference type="NCBI Taxonomy" id="1347903"/>
    <lineage>
        <taxon>Bacteria</taxon>
        <taxon>Bacillati</taxon>
        <taxon>Bacillota</taxon>
        <taxon>Bacilli</taxon>
        <taxon>Bacillales</taxon>
        <taxon>Bacillaceae</taxon>
        <taxon>Lederbergia</taxon>
    </lineage>
</organism>
<feature type="transmembrane region" description="Helical" evidence="1">
    <location>
        <begin position="12"/>
        <end position="33"/>
    </location>
</feature>
<keyword evidence="1" id="KW-1133">Transmembrane helix</keyword>
<evidence type="ECO:0000313" key="2">
    <source>
        <dbReference type="EMBL" id="MDQ0345302.1"/>
    </source>
</evidence>
<reference evidence="2 3" key="1">
    <citation type="submission" date="2023-07" db="EMBL/GenBank/DDBJ databases">
        <title>Genomic Encyclopedia of Type Strains, Phase IV (KMG-IV): sequencing the most valuable type-strain genomes for metagenomic binning, comparative biology and taxonomic classification.</title>
        <authorList>
            <person name="Goeker M."/>
        </authorList>
    </citation>
    <scope>NUCLEOTIDE SEQUENCE [LARGE SCALE GENOMIC DNA]</scope>
    <source>
        <strain evidence="2 3">DSM 27848</strain>
    </source>
</reference>